<evidence type="ECO:0000256" key="2">
    <source>
        <dbReference type="ARBA" id="ARBA00023015"/>
    </source>
</evidence>
<accession>A0A4Q0A0U5</accession>
<feature type="compositionally biased region" description="Basic and acidic residues" evidence="7">
    <location>
        <begin position="22"/>
        <end position="33"/>
    </location>
</feature>
<dbReference type="SMART" id="SM00338">
    <property type="entry name" value="BRLZ"/>
    <property type="match status" value="1"/>
</dbReference>
<feature type="region of interest" description="Disordered" evidence="7">
    <location>
        <begin position="1"/>
        <end position="70"/>
    </location>
</feature>
<keyword evidence="10" id="KW-1185">Reference proteome</keyword>
<keyword evidence="1" id="KW-0832">Ubl conjugation</keyword>
<keyword evidence="3" id="KW-0238">DNA-binding</keyword>
<keyword evidence="2" id="KW-0805">Transcription regulation</keyword>
<dbReference type="GO" id="GO:0000977">
    <property type="term" value="F:RNA polymerase II transcription regulatory region sequence-specific DNA binding"/>
    <property type="evidence" value="ECO:0007669"/>
    <property type="project" value="TreeGrafter"/>
</dbReference>
<dbReference type="PROSITE" id="PS50217">
    <property type="entry name" value="BZIP"/>
    <property type="match status" value="1"/>
</dbReference>
<dbReference type="InterPro" id="IPR046347">
    <property type="entry name" value="bZIP_sf"/>
</dbReference>
<feature type="compositionally biased region" description="Polar residues" evidence="7">
    <location>
        <begin position="1"/>
        <end position="10"/>
    </location>
</feature>
<proteinExistence type="predicted"/>
<evidence type="ECO:0000313" key="9">
    <source>
        <dbReference type="EMBL" id="RKP39675.1"/>
    </source>
</evidence>
<evidence type="ECO:0000256" key="3">
    <source>
        <dbReference type="ARBA" id="ARBA00023125"/>
    </source>
</evidence>
<dbReference type="PANTHER" id="PTHR46542">
    <property type="entry name" value="X-BOX BINDING PROTEIN 1"/>
    <property type="match status" value="1"/>
</dbReference>
<dbReference type="EMBL" id="ML002252">
    <property type="protein sequence ID" value="RKP39675.1"/>
    <property type="molecule type" value="Genomic_DNA"/>
</dbReference>
<gene>
    <name evidence="9" type="ORF">BJ085DRAFT_16033</name>
</gene>
<organism evidence="9 10">
    <name type="scientific">Dimargaris cristalligena</name>
    <dbReference type="NCBI Taxonomy" id="215637"/>
    <lineage>
        <taxon>Eukaryota</taxon>
        <taxon>Fungi</taxon>
        <taxon>Fungi incertae sedis</taxon>
        <taxon>Zoopagomycota</taxon>
        <taxon>Kickxellomycotina</taxon>
        <taxon>Dimargaritomycetes</taxon>
        <taxon>Dimargaritales</taxon>
        <taxon>Dimargaritaceae</taxon>
        <taxon>Dimargaris</taxon>
    </lineage>
</organism>
<dbReference type="GO" id="GO:0005634">
    <property type="term" value="C:nucleus"/>
    <property type="evidence" value="ECO:0007669"/>
    <property type="project" value="TreeGrafter"/>
</dbReference>
<evidence type="ECO:0000256" key="5">
    <source>
        <dbReference type="ARBA" id="ARBA00023242"/>
    </source>
</evidence>
<evidence type="ECO:0000256" key="6">
    <source>
        <dbReference type="ARBA" id="ARBA00040165"/>
    </source>
</evidence>
<dbReference type="Proteomes" id="UP000268162">
    <property type="component" value="Unassembled WGS sequence"/>
</dbReference>
<dbReference type="InterPro" id="IPR004827">
    <property type="entry name" value="bZIP"/>
</dbReference>
<feature type="domain" description="BZIP" evidence="8">
    <location>
        <begin position="29"/>
        <end position="92"/>
    </location>
</feature>
<dbReference type="InterPro" id="IPR052470">
    <property type="entry name" value="ER_Stress-Reg_TF"/>
</dbReference>
<dbReference type="Gene3D" id="1.20.5.170">
    <property type="match status" value="1"/>
</dbReference>
<evidence type="ECO:0000256" key="1">
    <source>
        <dbReference type="ARBA" id="ARBA00022843"/>
    </source>
</evidence>
<keyword evidence="5" id="KW-0539">Nucleus</keyword>
<dbReference type="Pfam" id="PF07716">
    <property type="entry name" value="bZIP_2"/>
    <property type="match status" value="1"/>
</dbReference>
<feature type="non-terminal residue" evidence="9">
    <location>
        <position position="94"/>
    </location>
</feature>
<keyword evidence="4" id="KW-0804">Transcription</keyword>
<dbReference type="SUPFAM" id="SSF57959">
    <property type="entry name" value="Leucine zipper domain"/>
    <property type="match status" value="1"/>
</dbReference>
<sequence length="94" mass="10805">MTTAVESPASQGPPAPKRSRKALSEAEVRQKKQERSRRNRDAAQQSREKKKQFIADLEVQNGQLQSENGELRARMTDLETQNRALWERLESLTQ</sequence>
<dbReference type="PROSITE" id="PS00036">
    <property type="entry name" value="BZIP_BASIC"/>
    <property type="match status" value="1"/>
</dbReference>
<protein>
    <recommendedName>
        <fullName evidence="6">X-box-binding protein 1</fullName>
    </recommendedName>
</protein>
<dbReference type="PANTHER" id="PTHR46542:SF1">
    <property type="entry name" value="X-BOX BINDING PROTEIN 1"/>
    <property type="match status" value="1"/>
</dbReference>
<evidence type="ECO:0000259" key="8">
    <source>
        <dbReference type="PROSITE" id="PS50217"/>
    </source>
</evidence>
<dbReference type="GO" id="GO:0000981">
    <property type="term" value="F:DNA-binding transcription factor activity, RNA polymerase II-specific"/>
    <property type="evidence" value="ECO:0007669"/>
    <property type="project" value="TreeGrafter"/>
</dbReference>
<evidence type="ECO:0000256" key="7">
    <source>
        <dbReference type="SAM" id="MobiDB-lite"/>
    </source>
</evidence>
<evidence type="ECO:0000313" key="10">
    <source>
        <dbReference type="Proteomes" id="UP000268162"/>
    </source>
</evidence>
<reference evidence="10" key="1">
    <citation type="journal article" date="2018" name="Nat. Microbiol.">
        <title>Leveraging single-cell genomics to expand the fungal tree of life.</title>
        <authorList>
            <person name="Ahrendt S.R."/>
            <person name="Quandt C.A."/>
            <person name="Ciobanu D."/>
            <person name="Clum A."/>
            <person name="Salamov A."/>
            <person name="Andreopoulos B."/>
            <person name="Cheng J.F."/>
            <person name="Woyke T."/>
            <person name="Pelin A."/>
            <person name="Henrissat B."/>
            <person name="Reynolds N.K."/>
            <person name="Benny G.L."/>
            <person name="Smith M.E."/>
            <person name="James T.Y."/>
            <person name="Grigoriev I.V."/>
        </authorList>
    </citation>
    <scope>NUCLEOTIDE SEQUENCE [LARGE SCALE GENOMIC DNA]</scope>
    <source>
        <strain evidence="10">RSA 468</strain>
    </source>
</reference>
<evidence type="ECO:0000256" key="4">
    <source>
        <dbReference type="ARBA" id="ARBA00023163"/>
    </source>
</evidence>
<name>A0A4Q0A0U5_9FUNG</name>
<dbReference type="AlphaFoldDB" id="A0A4Q0A0U5"/>